<accession>A0A6H3FAJ7</accession>
<name>A0A6H3FAJ7_9BACT</name>
<dbReference type="PANTHER" id="PTHR36849:SF1">
    <property type="entry name" value="CYTOPLASMIC PROTEIN"/>
    <property type="match status" value="1"/>
</dbReference>
<protein>
    <submittedName>
        <fullName evidence="1">DUF488 family protein</fullName>
    </submittedName>
</protein>
<dbReference type="AlphaFoldDB" id="A0A6H3FAJ7"/>
<dbReference type="RefSeq" id="WP_118230058.1">
    <property type="nucleotide sequence ID" value="NZ_JAQDZC010000039.1"/>
</dbReference>
<dbReference type="InterPro" id="IPR052552">
    <property type="entry name" value="YeaO-like"/>
</dbReference>
<evidence type="ECO:0000313" key="1">
    <source>
        <dbReference type="EMBL" id="TBH79355.1"/>
    </source>
</evidence>
<evidence type="ECO:0000313" key="2">
    <source>
        <dbReference type="Proteomes" id="UP000292919"/>
    </source>
</evidence>
<proteinExistence type="predicted"/>
<comment type="caution">
    <text evidence="1">The sequence shown here is derived from an EMBL/GenBank/DDBJ whole genome shotgun (WGS) entry which is preliminary data.</text>
</comment>
<dbReference type="EMBL" id="SIXC01000009">
    <property type="protein sequence ID" value="TBH79355.1"/>
    <property type="molecule type" value="Genomic_DNA"/>
</dbReference>
<keyword evidence="2" id="KW-1185">Reference proteome</keyword>
<organism evidence="1 2">
    <name type="scientific">Desulfovibrio legallii</name>
    <dbReference type="NCBI Taxonomy" id="571438"/>
    <lineage>
        <taxon>Bacteria</taxon>
        <taxon>Pseudomonadati</taxon>
        <taxon>Thermodesulfobacteriota</taxon>
        <taxon>Desulfovibrionia</taxon>
        <taxon>Desulfovibrionales</taxon>
        <taxon>Desulfovibrionaceae</taxon>
        <taxon>Desulfovibrio</taxon>
    </lineage>
</organism>
<gene>
    <name evidence="1" type="ORF">EB812_08435</name>
</gene>
<reference evidence="1 2" key="1">
    <citation type="submission" date="2018-12" db="EMBL/GenBank/DDBJ databases">
        <title>First genome draft of Desulfovibrio legallis sp. nov.</title>
        <authorList>
            <person name="Ben Dhia O."/>
            <person name="Najjari A."/>
            <person name="Ferjani R."/>
            <person name="Fhoula I."/>
            <person name="Fardeau M.-L."/>
            <person name="Boudabbous A."/>
            <person name="Ouzari H.I."/>
        </authorList>
    </citation>
    <scope>NUCLEOTIDE SEQUENCE [LARGE SCALE GENOMIC DNA]</scope>
    <source>
        <strain evidence="1 2">H1T</strain>
    </source>
</reference>
<dbReference type="PANTHER" id="PTHR36849">
    <property type="entry name" value="CYTOPLASMIC PROTEIN-RELATED"/>
    <property type="match status" value="1"/>
</dbReference>
<dbReference type="Pfam" id="PF22752">
    <property type="entry name" value="DUF488-N3i"/>
    <property type="match status" value="1"/>
</dbReference>
<dbReference type="Proteomes" id="UP000292919">
    <property type="component" value="Unassembled WGS sequence"/>
</dbReference>
<sequence length="133" mass="15013">MVQITLARVYDRPGPEAGFRVLVDRVWPRGVARVGAPWDVWLKELAPSTALRQWFAHDRARWEPFQERYFQELDADAPARAALEELRGLLARHAALVLLYAAKDVECNNAVALRRYLQERGGDQVAAHGAALP</sequence>